<evidence type="ECO:0000313" key="6">
    <source>
        <dbReference type="Proteomes" id="UP001314205"/>
    </source>
</evidence>
<keyword evidence="1 3" id="KW-0193">Cuticle</keyword>
<dbReference type="PROSITE" id="PS51155">
    <property type="entry name" value="CHIT_BIND_RR_2"/>
    <property type="match status" value="1"/>
</dbReference>
<dbReference type="PANTHER" id="PTHR12236:SF95">
    <property type="entry name" value="CUTICULAR PROTEIN 76BD, ISOFORM C-RELATED"/>
    <property type="match status" value="1"/>
</dbReference>
<feature type="region of interest" description="Disordered" evidence="4">
    <location>
        <begin position="320"/>
        <end position="362"/>
    </location>
</feature>
<sequence length="380" mass="44381">MNETFGSFVQLPSCLLPIYLKFYFGSSNYSFGYGVSDTKTGDVKTVWESKEGDTVKGHYSLLEPDGSAKHVESLVGPGKGFTAAVNNEGAKPESTVTAEPQIEDRSYRDYKTPYELSEDAALEFYSSNEKRNKKIPYDSFYKEYSMMKRPTYSTDAEFNGFSNIPSIKHLRDETGFDSDSHNYFDFYHDPNCKNKHTQQTDFYKAQEDMNFGKQKYPFLYSDSYKYSDSSKNDEEYFQRYKLKDHKLSRPNEMGLYTSVTNKYSHPLLSDIPVPENFYPDEIMQRPKKRNRPYKHKETYYSSDDLSDYVLVPKRKFKKPQRVPDINDYPPDIDEDDYDHPEEDEDRNRKPPRGSGQKEVVKKIIKKKKPPIINLLDILDI</sequence>
<keyword evidence="6" id="KW-1185">Reference proteome</keyword>
<dbReference type="Proteomes" id="UP001314205">
    <property type="component" value="Unassembled WGS sequence"/>
</dbReference>
<proteinExistence type="predicted"/>
<evidence type="ECO:0000256" key="2">
    <source>
        <dbReference type="ARBA" id="ARBA00022729"/>
    </source>
</evidence>
<name>A0AAV1MBJ9_9NEOP</name>
<comment type="caution">
    <text evidence="5">The sequence shown here is derived from an EMBL/GenBank/DDBJ whole genome shotgun (WGS) entry which is preliminary data.</text>
</comment>
<dbReference type="GO" id="GO:0031012">
    <property type="term" value="C:extracellular matrix"/>
    <property type="evidence" value="ECO:0007669"/>
    <property type="project" value="TreeGrafter"/>
</dbReference>
<organism evidence="5 6">
    <name type="scientific">Parnassius mnemosyne</name>
    <name type="common">clouded apollo</name>
    <dbReference type="NCBI Taxonomy" id="213953"/>
    <lineage>
        <taxon>Eukaryota</taxon>
        <taxon>Metazoa</taxon>
        <taxon>Ecdysozoa</taxon>
        <taxon>Arthropoda</taxon>
        <taxon>Hexapoda</taxon>
        <taxon>Insecta</taxon>
        <taxon>Pterygota</taxon>
        <taxon>Neoptera</taxon>
        <taxon>Endopterygota</taxon>
        <taxon>Lepidoptera</taxon>
        <taxon>Glossata</taxon>
        <taxon>Ditrysia</taxon>
        <taxon>Papilionoidea</taxon>
        <taxon>Papilionidae</taxon>
        <taxon>Parnassiinae</taxon>
        <taxon>Parnassini</taxon>
        <taxon>Parnassius</taxon>
        <taxon>Driopa</taxon>
    </lineage>
</organism>
<dbReference type="EMBL" id="CAVLGL010000159">
    <property type="protein sequence ID" value="CAK1604413.1"/>
    <property type="molecule type" value="Genomic_DNA"/>
</dbReference>
<evidence type="ECO:0000313" key="5">
    <source>
        <dbReference type="EMBL" id="CAK1604413.1"/>
    </source>
</evidence>
<dbReference type="GO" id="GO:0042302">
    <property type="term" value="F:structural constituent of cuticle"/>
    <property type="evidence" value="ECO:0007669"/>
    <property type="project" value="UniProtKB-UniRule"/>
</dbReference>
<gene>
    <name evidence="5" type="ORF">PARMNEM_LOCUS22634</name>
</gene>
<dbReference type="Pfam" id="PF00379">
    <property type="entry name" value="Chitin_bind_4"/>
    <property type="match status" value="1"/>
</dbReference>
<evidence type="ECO:0000256" key="4">
    <source>
        <dbReference type="SAM" id="MobiDB-lite"/>
    </source>
</evidence>
<dbReference type="AlphaFoldDB" id="A0AAV1MBJ9"/>
<reference evidence="5 6" key="1">
    <citation type="submission" date="2023-11" db="EMBL/GenBank/DDBJ databases">
        <authorList>
            <person name="Hedman E."/>
            <person name="Englund M."/>
            <person name="Stromberg M."/>
            <person name="Nyberg Akerstrom W."/>
            <person name="Nylinder S."/>
            <person name="Jareborg N."/>
            <person name="Kallberg Y."/>
            <person name="Kronander E."/>
        </authorList>
    </citation>
    <scope>NUCLEOTIDE SEQUENCE [LARGE SCALE GENOMIC DNA]</scope>
</reference>
<dbReference type="GO" id="GO:0005615">
    <property type="term" value="C:extracellular space"/>
    <property type="evidence" value="ECO:0007669"/>
    <property type="project" value="TreeGrafter"/>
</dbReference>
<feature type="compositionally biased region" description="Acidic residues" evidence="4">
    <location>
        <begin position="330"/>
        <end position="344"/>
    </location>
</feature>
<dbReference type="InterPro" id="IPR051217">
    <property type="entry name" value="Insect_Cuticle_Struc_Prot"/>
</dbReference>
<accession>A0AAV1MBJ9</accession>
<protein>
    <submittedName>
        <fullName evidence="5">Uncharacterized protein</fullName>
    </submittedName>
</protein>
<evidence type="ECO:0000256" key="1">
    <source>
        <dbReference type="ARBA" id="ARBA00022460"/>
    </source>
</evidence>
<keyword evidence="2" id="KW-0732">Signal</keyword>
<evidence type="ECO:0000256" key="3">
    <source>
        <dbReference type="PROSITE-ProRule" id="PRU00497"/>
    </source>
</evidence>
<dbReference type="PANTHER" id="PTHR12236">
    <property type="entry name" value="STRUCTURAL CONTITUENT OF CUTICLE"/>
    <property type="match status" value="1"/>
</dbReference>
<dbReference type="InterPro" id="IPR000618">
    <property type="entry name" value="Insect_cuticle"/>
</dbReference>